<reference evidence="1 2" key="1">
    <citation type="submission" date="2012-05" db="EMBL/GenBank/DDBJ databases">
        <title>The Genome Sequence of Sutterella wadsworthensis 2_1_59BFAA.</title>
        <authorList>
            <consortium name="The Broad Institute Genome Sequencing Platform"/>
            <person name="Earl A."/>
            <person name="Ward D."/>
            <person name="Feldgarden M."/>
            <person name="Gevers D."/>
            <person name="Daigneault M."/>
            <person name="Strauss J."/>
            <person name="Allen-Vercoe E."/>
            <person name="Walker B."/>
            <person name="Young S.K."/>
            <person name="Zeng Q."/>
            <person name="Gargeya S."/>
            <person name="Fitzgerald M."/>
            <person name="Haas B."/>
            <person name="Abouelleil A."/>
            <person name="Alvarado L."/>
            <person name="Arachchi H.M."/>
            <person name="Berlin A.M."/>
            <person name="Chapman S.B."/>
            <person name="Goldberg J."/>
            <person name="Griggs A."/>
            <person name="Gujja S."/>
            <person name="Hansen M."/>
            <person name="Howarth C."/>
            <person name="Imamovic A."/>
            <person name="Larimer J."/>
            <person name="McCowen C."/>
            <person name="Montmayeur A."/>
            <person name="Murphy C."/>
            <person name="Neiman D."/>
            <person name="Pearson M."/>
            <person name="Priest M."/>
            <person name="Roberts A."/>
            <person name="Saif S."/>
            <person name="Shea T."/>
            <person name="Sisk P."/>
            <person name="Sykes S."/>
            <person name="Wortman J."/>
            <person name="Nusbaum C."/>
            <person name="Birren B."/>
        </authorList>
    </citation>
    <scope>NUCLEOTIDE SEQUENCE [LARGE SCALE GENOMIC DNA]</scope>
    <source>
        <strain evidence="1 2">2_1_59BFAA</strain>
    </source>
</reference>
<dbReference type="AlphaFoldDB" id="K1KGI7"/>
<proteinExistence type="predicted"/>
<name>K1KGI7_9BURK</name>
<dbReference type="RefSeq" id="WP_005435607.1">
    <property type="nucleotide sequence ID" value="NZ_JH815517.1"/>
</dbReference>
<sequence>MSAKLNDMIVCPVCKGRLLQGDGERRELVCPRCRLAFEVRHDIPVMLRNAARSLSDNEARHYSERSAALDPK</sequence>
<protein>
    <submittedName>
        <fullName evidence="1">Uncharacterized protein</fullName>
    </submittedName>
</protein>
<keyword evidence="2" id="KW-1185">Reference proteome</keyword>
<dbReference type="Proteomes" id="UP000005835">
    <property type="component" value="Unassembled WGS sequence"/>
</dbReference>
<dbReference type="EMBL" id="ADMG01000035">
    <property type="protein sequence ID" value="EKB30784.1"/>
    <property type="molecule type" value="Genomic_DNA"/>
</dbReference>
<dbReference type="PATRIC" id="fig|742823.3.peg.1466"/>
<dbReference type="SUPFAM" id="SSF158997">
    <property type="entry name" value="Trm112p-like"/>
    <property type="match status" value="1"/>
</dbReference>
<evidence type="ECO:0000313" key="1">
    <source>
        <dbReference type="EMBL" id="EKB30784.1"/>
    </source>
</evidence>
<dbReference type="OrthoDB" id="9812205at2"/>
<dbReference type="InterPro" id="IPR005651">
    <property type="entry name" value="Trm112-like"/>
</dbReference>
<accession>K1KGI7</accession>
<dbReference type="STRING" id="742823.HMPREF9465_01474"/>
<evidence type="ECO:0000313" key="2">
    <source>
        <dbReference type="Proteomes" id="UP000005835"/>
    </source>
</evidence>
<dbReference type="HOGENOM" id="CLU_155659_3_1_4"/>
<organism evidence="1 2">
    <name type="scientific">Sutterella wadsworthensis 2_1_59BFAA</name>
    <dbReference type="NCBI Taxonomy" id="742823"/>
    <lineage>
        <taxon>Bacteria</taxon>
        <taxon>Pseudomonadati</taxon>
        <taxon>Pseudomonadota</taxon>
        <taxon>Betaproteobacteria</taxon>
        <taxon>Burkholderiales</taxon>
        <taxon>Sutterellaceae</taxon>
        <taxon>Sutterella</taxon>
    </lineage>
</organism>
<dbReference type="Gene3D" id="2.20.25.10">
    <property type="match status" value="1"/>
</dbReference>
<dbReference type="Pfam" id="PF03966">
    <property type="entry name" value="Trm112p"/>
    <property type="match status" value="1"/>
</dbReference>
<dbReference type="eggNOG" id="COG2835">
    <property type="taxonomic scope" value="Bacteria"/>
</dbReference>
<comment type="caution">
    <text evidence="1">The sequence shown here is derived from an EMBL/GenBank/DDBJ whole genome shotgun (WGS) entry which is preliminary data.</text>
</comment>
<gene>
    <name evidence="1" type="ORF">HMPREF9465_01474</name>
</gene>